<protein>
    <submittedName>
        <fullName evidence="2">Uncharacterized protein</fullName>
    </submittedName>
</protein>
<comment type="caution">
    <text evidence="2">The sequence shown here is derived from an EMBL/GenBank/DDBJ whole genome shotgun (WGS) entry which is preliminary data.</text>
</comment>
<organism evidence="2 3">
    <name type="scientific">Striga hermonthica</name>
    <name type="common">Purple witchweed</name>
    <name type="synonym">Buchnera hermonthica</name>
    <dbReference type="NCBI Taxonomy" id="68872"/>
    <lineage>
        <taxon>Eukaryota</taxon>
        <taxon>Viridiplantae</taxon>
        <taxon>Streptophyta</taxon>
        <taxon>Embryophyta</taxon>
        <taxon>Tracheophyta</taxon>
        <taxon>Spermatophyta</taxon>
        <taxon>Magnoliopsida</taxon>
        <taxon>eudicotyledons</taxon>
        <taxon>Gunneridae</taxon>
        <taxon>Pentapetalae</taxon>
        <taxon>asterids</taxon>
        <taxon>lamiids</taxon>
        <taxon>Lamiales</taxon>
        <taxon>Orobanchaceae</taxon>
        <taxon>Buchnereae</taxon>
        <taxon>Striga</taxon>
    </lineage>
</organism>
<reference evidence="2" key="1">
    <citation type="submission" date="2019-12" db="EMBL/GenBank/DDBJ databases">
        <authorList>
            <person name="Scholes J."/>
        </authorList>
    </citation>
    <scope>NUCLEOTIDE SEQUENCE</scope>
</reference>
<keyword evidence="3" id="KW-1185">Reference proteome</keyword>
<dbReference type="EMBL" id="CACSLK010013932">
    <property type="protein sequence ID" value="CAA0815939.1"/>
    <property type="molecule type" value="Genomic_DNA"/>
</dbReference>
<name>A0A9N7R7E3_STRHE</name>
<evidence type="ECO:0000313" key="3">
    <source>
        <dbReference type="Proteomes" id="UP001153555"/>
    </source>
</evidence>
<feature type="compositionally biased region" description="Basic residues" evidence="1">
    <location>
        <begin position="138"/>
        <end position="147"/>
    </location>
</feature>
<proteinExistence type="predicted"/>
<accession>A0A9N7R7E3</accession>
<sequence>MPRFTIRSKIPSQHICAGKTTAMGMIEELQWAAAKLASLGRQAVDSAVSESLKGGMQVYAIVKGKPKTQLLSDKSNSKNEKNLVLVQEMQTKLGKRREAMNNIKQQSEVSALRNSEQEHPKSSFDDPLKSLMPEPTGRRKIFIRSRL</sequence>
<feature type="compositionally biased region" description="Basic and acidic residues" evidence="1">
    <location>
        <begin position="115"/>
        <end position="128"/>
    </location>
</feature>
<gene>
    <name evidence="2" type="ORF">SHERM_15807</name>
</gene>
<evidence type="ECO:0000256" key="1">
    <source>
        <dbReference type="SAM" id="MobiDB-lite"/>
    </source>
</evidence>
<dbReference type="Proteomes" id="UP001153555">
    <property type="component" value="Unassembled WGS sequence"/>
</dbReference>
<dbReference type="OrthoDB" id="1577729at2759"/>
<evidence type="ECO:0000313" key="2">
    <source>
        <dbReference type="EMBL" id="CAA0815939.1"/>
    </source>
</evidence>
<feature type="region of interest" description="Disordered" evidence="1">
    <location>
        <begin position="107"/>
        <end position="147"/>
    </location>
</feature>
<dbReference type="AlphaFoldDB" id="A0A9N7R7E3"/>